<dbReference type="PANTHER" id="PTHR47718">
    <property type="entry name" value="OS01G0519700 PROTEIN"/>
    <property type="match status" value="1"/>
</dbReference>
<reference evidence="1" key="1">
    <citation type="journal article" date="2023" name="Plant J.">
        <title>Genome sequences and population genomics provide insights into the demographic history, inbreeding, and mutation load of two 'living fossil' tree species of Dipteronia.</title>
        <authorList>
            <person name="Feng Y."/>
            <person name="Comes H.P."/>
            <person name="Chen J."/>
            <person name="Zhu S."/>
            <person name="Lu R."/>
            <person name="Zhang X."/>
            <person name="Li P."/>
            <person name="Qiu J."/>
            <person name="Olsen K.M."/>
            <person name="Qiu Y."/>
        </authorList>
    </citation>
    <scope>NUCLEOTIDE SEQUENCE</scope>
    <source>
        <tissue evidence="1">Leaf</tissue>
    </source>
</reference>
<comment type="caution">
    <text evidence="1">The sequence shown here is derived from an EMBL/GenBank/DDBJ whole genome shotgun (WGS) entry which is preliminary data.</text>
</comment>
<dbReference type="Proteomes" id="UP001280121">
    <property type="component" value="Unassembled WGS sequence"/>
</dbReference>
<dbReference type="PANTHER" id="PTHR47718:SF15">
    <property type="entry name" value="PROTEIN FAR1-RELATED SEQUENCE 5-LIKE"/>
    <property type="match status" value="1"/>
</dbReference>
<name>A0AAD9X533_9ROSI</name>
<keyword evidence="2" id="KW-1185">Reference proteome</keyword>
<dbReference type="AlphaFoldDB" id="A0AAD9X533"/>
<accession>A0AAD9X533</accession>
<sequence>MAGTSRVARAYEDEDDNDDYQPISSLLLGMGATDRVRAPRDVTRAGCRVAFRVNFNRDTGLWIVREFFVDHNHLLALPSQVQFIKSNRIVKYAKIAQVKSMRNVGVKTSQVVDFMVEQVGTYENMGCIRKDVQNWLDAVRRDEQLESDSDTVIAYLMAKAEADPGFFFKYSVDENNRLEN</sequence>
<proteinExistence type="predicted"/>
<protein>
    <recommendedName>
        <fullName evidence="3">Protein FAR1-RELATED SEQUENCE</fullName>
    </recommendedName>
</protein>
<organism evidence="1 2">
    <name type="scientific">Dipteronia dyeriana</name>
    <dbReference type="NCBI Taxonomy" id="168575"/>
    <lineage>
        <taxon>Eukaryota</taxon>
        <taxon>Viridiplantae</taxon>
        <taxon>Streptophyta</taxon>
        <taxon>Embryophyta</taxon>
        <taxon>Tracheophyta</taxon>
        <taxon>Spermatophyta</taxon>
        <taxon>Magnoliopsida</taxon>
        <taxon>eudicotyledons</taxon>
        <taxon>Gunneridae</taxon>
        <taxon>Pentapetalae</taxon>
        <taxon>rosids</taxon>
        <taxon>malvids</taxon>
        <taxon>Sapindales</taxon>
        <taxon>Sapindaceae</taxon>
        <taxon>Hippocastanoideae</taxon>
        <taxon>Acereae</taxon>
        <taxon>Dipteronia</taxon>
    </lineage>
</organism>
<gene>
    <name evidence="1" type="ORF">Ddye_012825</name>
</gene>
<evidence type="ECO:0000313" key="2">
    <source>
        <dbReference type="Proteomes" id="UP001280121"/>
    </source>
</evidence>
<evidence type="ECO:0000313" key="1">
    <source>
        <dbReference type="EMBL" id="KAK2652969.1"/>
    </source>
</evidence>
<evidence type="ECO:0008006" key="3">
    <source>
        <dbReference type="Google" id="ProtNLM"/>
    </source>
</evidence>
<dbReference type="EMBL" id="JANJYI010000004">
    <property type="protein sequence ID" value="KAK2652969.1"/>
    <property type="molecule type" value="Genomic_DNA"/>
</dbReference>